<name>A0A9D7SE87_9BACT</name>
<dbReference type="SUPFAM" id="SSF103481">
    <property type="entry name" value="Multidrug resistance efflux transporter EmrE"/>
    <property type="match status" value="2"/>
</dbReference>
<feature type="transmembrane region" description="Helical" evidence="1">
    <location>
        <begin position="179"/>
        <end position="199"/>
    </location>
</feature>
<feature type="transmembrane region" description="Helical" evidence="1">
    <location>
        <begin position="27"/>
        <end position="47"/>
    </location>
</feature>
<dbReference type="GO" id="GO:0016020">
    <property type="term" value="C:membrane"/>
    <property type="evidence" value="ECO:0007669"/>
    <property type="project" value="InterPro"/>
</dbReference>
<proteinExistence type="predicted"/>
<feature type="transmembrane region" description="Helical" evidence="1">
    <location>
        <begin position="59"/>
        <end position="78"/>
    </location>
</feature>
<reference evidence="3 4" key="1">
    <citation type="submission" date="2020-10" db="EMBL/GenBank/DDBJ databases">
        <title>Connecting structure to function with the recovery of over 1000 high-quality activated sludge metagenome-assembled genomes encoding full-length rRNA genes using long-read sequencing.</title>
        <authorList>
            <person name="Singleton C.M."/>
            <person name="Petriglieri F."/>
            <person name="Kristensen J.M."/>
            <person name="Kirkegaard R.H."/>
            <person name="Michaelsen T.Y."/>
            <person name="Andersen M.H."/>
            <person name="Karst S.M."/>
            <person name="Dueholm M.S."/>
            <person name="Nielsen P.H."/>
            <person name="Albertsen M."/>
        </authorList>
    </citation>
    <scope>NUCLEOTIDE SEQUENCE [LARGE SCALE GENOMIC DNA]</scope>
    <source>
        <strain evidence="3">Ribe_18-Q3-R11-54_BAT3C.373</strain>
    </source>
</reference>
<dbReference type="AlphaFoldDB" id="A0A9D7SE87"/>
<evidence type="ECO:0000313" key="3">
    <source>
        <dbReference type="EMBL" id="MBK9719554.1"/>
    </source>
</evidence>
<feature type="transmembrane region" description="Helical" evidence="1">
    <location>
        <begin position="113"/>
        <end position="130"/>
    </location>
</feature>
<protein>
    <submittedName>
        <fullName evidence="3">EamA family transporter</fullName>
    </submittedName>
</protein>
<feature type="transmembrane region" description="Helical" evidence="1">
    <location>
        <begin position="240"/>
        <end position="261"/>
    </location>
</feature>
<evidence type="ECO:0000259" key="2">
    <source>
        <dbReference type="Pfam" id="PF00892"/>
    </source>
</evidence>
<evidence type="ECO:0000256" key="1">
    <source>
        <dbReference type="SAM" id="Phobius"/>
    </source>
</evidence>
<feature type="domain" description="EamA" evidence="2">
    <location>
        <begin position="3"/>
        <end position="130"/>
    </location>
</feature>
<sequence>MVYLLICILCTSCLGLMFKYFDLRAYALDRIILVNYLTCGLIGWFYFQDNILLVDKASWFSYSIILGFLFILGFTLYAKSVVLYGLSLATVVQKLSVVITVVIAVFLGDQLTLLQWIGVGLTPVAFYFIFYKPKLNVPLIKKPLQSQLYLFGIILISSAIEILFIILNKKNFNIASFQLVLTTYVFIFAFGFALIFSFIKTKTIRISKIEMIAGVFLGIPNFFSIFYLNKALNNGLPGSILFPLLNCTVIIISSSLGILLFNEPASKHKKIGLAFAILAIFLVSYFK</sequence>
<feature type="transmembrane region" description="Helical" evidence="1">
    <location>
        <begin position="211"/>
        <end position="228"/>
    </location>
</feature>
<organism evidence="3 4">
    <name type="scientific">Candidatus Defluviibacterium haderslevense</name>
    <dbReference type="NCBI Taxonomy" id="2981993"/>
    <lineage>
        <taxon>Bacteria</taxon>
        <taxon>Pseudomonadati</taxon>
        <taxon>Bacteroidota</taxon>
        <taxon>Saprospiria</taxon>
        <taxon>Saprospirales</taxon>
        <taxon>Saprospiraceae</taxon>
        <taxon>Candidatus Defluviibacterium</taxon>
    </lineage>
</organism>
<dbReference type="InterPro" id="IPR000620">
    <property type="entry name" value="EamA_dom"/>
</dbReference>
<keyword evidence="1" id="KW-1133">Transmembrane helix</keyword>
<dbReference type="EMBL" id="JADKFW010000021">
    <property type="protein sequence ID" value="MBK9719554.1"/>
    <property type="molecule type" value="Genomic_DNA"/>
</dbReference>
<feature type="transmembrane region" description="Helical" evidence="1">
    <location>
        <begin position="270"/>
        <end position="286"/>
    </location>
</feature>
<dbReference type="InterPro" id="IPR037185">
    <property type="entry name" value="EmrE-like"/>
</dbReference>
<comment type="caution">
    <text evidence="3">The sequence shown here is derived from an EMBL/GenBank/DDBJ whole genome shotgun (WGS) entry which is preliminary data.</text>
</comment>
<dbReference type="Proteomes" id="UP000808349">
    <property type="component" value="Unassembled WGS sequence"/>
</dbReference>
<feature type="transmembrane region" description="Helical" evidence="1">
    <location>
        <begin position="148"/>
        <end position="167"/>
    </location>
</feature>
<dbReference type="Pfam" id="PF00892">
    <property type="entry name" value="EamA"/>
    <property type="match status" value="1"/>
</dbReference>
<accession>A0A9D7SE87</accession>
<keyword evidence="1" id="KW-0812">Transmembrane</keyword>
<gene>
    <name evidence="3" type="ORF">IPO85_18960</name>
</gene>
<keyword evidence="1" id="KW-0472">Membrane</keyword>
<evidence type="ECO:0000313" key="4">
    <source>
        <dbReference type="Proteomes" id="UP000808349"/>
    </source>
</evidence>
<feature type="transmembrane region" description="Helical" evidence="1">
    <location>
        <begin position="85"/>
        <end position="107"/>
    </location>
</feature>